<sequence>MSDLEVLGTIATVAGLVRTLYSISKDLYQISDVLSSAPSDINDLARDLETFAEEPQLLYTLLDKEKPYADHIHRLTAKIIGDCATICMKVDRILGKMRSGKVWARVRWIYKEKEIRKLLARLRDLKLSLMSTLSFMNVLKADLMIDALGLSDHSLLQRSLDQPLSKETIDPSRGNGAYISGTLIALHNTGL</sequence>
<reference evidence="1 2" key="1">
    <citation type="submission" date="2020-03" db="EMBL/GenBank/DDBJ databases">
        <title>Draft Genome Sequence of Cudoniella acicularis.</title>
        <authorList>
            <person name="Buettner E."/>
            <person name="Kellner H."/>
        </authorList>
    </citation>
    <scope>NUCLEOTIDE SEQUENCE [LARGE SCALE GENOMIC DNA]</scope>
    <source>
        <strain evidence="1 2">DSM 108380</strain>
    </source>
</reference>
<gene>
    <name evidence="1" type="ORF">G7Y89_g12629</name>
</gene>
<evidence type="ECO:0000313" key="1">
    <source>
        <dbReference type="EMBL" id="KAF4625539.1"/>
    </source>
</evidence>
<comment type="caution">
    <text evidence="1">The sequence shown here is derived from an EMBL/GenBank/DDBJ whole genome shotgun (WGS) entry which is preliminary data.</text>
</comment>
<dbReference type="EMBL" id="JAAMPI010001354">
    <property type="protein sequence ID" value="KAF4625539.1"/>
    <property type="molecule type" value="Genomic_DNA"/>
</dbReference>
<evidence type="ECO:0000313" key="2">
    <source>
        <dbReference type="Proteomes" id="UP000566819"/>
    </source>
</evidence>
<evidence type="ECO:0008006" key="3">
    <source>
        <dbReference type="Google" id="ProtNLM"/>
    </source>
</evidence>
<name>A0A8H4RB57_9HELO</name>
<dbReference type="PANTHER" id="PTHR36167:SF3">
    <property type="entry name" value="C2H2 FINGER DOMAIN TRANSCRIPTION FACTOR (EUROFUNG)-RELATED"/>
    <property type="match status" value="1"/>
</dbReference>
<dbReference type="OrthoDB" id="5431013at2759"/>
<dbReference type="Proteomes" id="UP000566819">
    <property type="component" value="Unassembled WGS sequence"/>
</dbReference>
<dbReference type="AlphaFoldDB" id="A0A8H4RB57"/>
<dbReference type="InterPro" id="IPR039327">
    <property type="entry name" value="CON7-like"/>
</dbReference>
<dbReference type="PANTHER" id="PTHR36167">
    <property type="entry name" value="C2H2 FINGER DOMAIN TRANSCRIPTION FACTOR (EUROFUNG)-RELATED"/>
    <property type="match status" value="1"/>
</dbReference>
<organism evidence="1 2">
    <name type="scientific">Cudoniella acicularis</name>
    <dbReference type="NCBI Taxonomy" id="354080"/>
    <lineage>
        <taxon>Eukaryota</taxon>
        <taxon>Fungi</taxon>
        <taxon>Dikarya</taxon>
        <taxon>Ascomycota</taxon>
        <taxon>Pezizomycotina</taxon>
        <taxon>Leotiomycetes</taxon>
        <taxon>Helotiales</taxon>
        <taxon>Tricladiaceae</taxon>
        <taxon>Cudoniella</taxon>
    </lineage>
</organism>
<dbReference type="GO" id="GO:0006355">
    <property type="term" value="P:regulation of DNA-templated transcription"/>
    <property type="evidence" value="ECO:0007669"/>
    <property type="project" value="InterPro"/>
</dbReference>
<protein>
    <recommendedName>
        <fullName evidence="3">Fungal N-terminal domain-containing protein</fullName>
    </recommendedName>
</protein>
<accession>A0A8H4RB57</accession>
<keyword evidence="2" id="KW-1185">Reference proteome</keyword>
<proteinExistence type="predicted"/>